<dbReference type="Pfam" id="PF00581">
    <property type="entry name" value="Rhodanese"/>
    <property type="match status" value="2"/>
</dbReference>
<evidence type="ECO:0000256" key="2">
    <source>
        <dbReference type="RuleBase" id="RU000507"/>
    </source>
</evidence>
<dbReference type="InterPro" id="IPR036873">
    <property type="entry name" value="Rhodanese-like_dom_sf"/>
</dbReference>
<evidence type="ECO:0000259" key="3">
    <source>
        <dbReference type="PROSITE" id="PS50206"/>
    </source>
</evidence>
<proteinExistence type="predicted"/>
<organism evidence="4 5">
    <name type="scientific">Tectimicrobiota bacterium</name>
    <dbReference type="NCBI Taxonomy" id="2528274"/>
    <lineage>
        <taxon>Bacteria</taxon>
        <taxon>Pseudomonadati</taxon>
        <taxon>Nitrospinota/Tectimicrobiota group</taxon>
        <taxon>Candidatus Tectimicrobiota</taxon>
    </lineage>
</organism>
<keyword evidence="2" id="KW-0808">Transferase</keyword>
<reference evidence="4" key="1">
    <citation type="submission" date="2020-07" db="EMBL/GenBank/DDBJ databases">
        <title>Huge and variable diversity of episymbiotic CPR bacteria and DPANN archaea in groundwater ecosystems.</title>
        <authorList>
            <person name="He C.Y."/>
            <person name="Keren R."/>
            <person name="Whittaker M."/>
            <person name="Farag I.F."/>
            <person name="Doudna J."/>
            <person name="Cate J.H.D."/>
            <person name="Banfield J.F."/>
        </authorList>
    </citation>
    <scope>NUCLEOTIDE SEQUENCE</scope>
    <source>
        <strain evidence="4">NC_groundwater_763_Ag_S-0.2um_68_21</strain>
    </source>
</reference>
<dbReference type="CDD" id="cd01449">
    <property type="entry name" value="TST_Repeat_2"/>
    <property type="match status" value="1"/>
</dbReference>
<dbReference type="PANTHER" id="PTHR43855:SF1">
    <property type="entry name" value="THIOSULFATE SULFURTRANSFERASE"/>
    <property type="match status" value="1"/>
</dbReference>
<dbReference type="CDD" id="cd01448">
    <property type="entry name" value="TST_Repeat_1"/>
    <property type="match status" value="1"/>
</dbReference>
<dbReference type="SUPFAM" id="SSF52821">
    <property type="entry name" value="Rhodanese/Cell cycle control phosphatase"/>
    <property type="match status" value="2"/>
</dbReference>
<comment type="caution">
    <text evidence="4">The sequence shown here is derived from an EMBL/GenBank/DDBJ whole genome shotgun (WGS) entry which is preliminary data.</text>
</comment>
<dbReference type="PANTHER" id="PTHR43855">
    <property type="entry name" value="THIOSULFATE SULFURTRANSFERASE"/>
    <property type="match status" value="1"/>
</dbReference>
<feature type="domain" description="Rhodanese" evidence="3">
    <location>
        <begin position="164"/>
        <end position="283"/>
    </location>
</feature>
<dbReference type="PROSITE" id="PS00683">
    <property type="entry name" value="RHODANESE_2"/>
    <property type="match status" value="1"/>
</dbReference>
<evidence type="ECO:0000313" key="4">
    <source>
        <dbReference type="EMBL" id="MBI3127797.1"/>
    </source>
</evidence>
<dbReference type="Proteomes" id="UP000782312">
    <property type="component" value="Unassembled WGS sequence"/>
</dbReference>
<dbReference type="SMART" id="SM00450">
    <property type="entry name" value="RHOD"/>
    <property type="match status" value="2"/>
</dbReference>
<accession>A0A932MNP4</accession>
<sequence length="291" mass="32390">MATTNYAHPEVLASTDWVAQHGKDPNVRLVEVDVDTSSYEKGHIEGAVGVSWDSQLTDQVRRDLLSNQDWEKLLSDLGISNNTTIVAYGDNNNWFAAWFVWQLKYYGHGDARLMDGGRVKWLKENRPLTTGAPKHPAGSYKVDPARMNKSFRAYRRDVEELLSNGKSFALVDVRSPDEYTGKILAPPGLNETCQRGGHIPGAANIPWGQAVKEDGSFKPREELEALYKGKGVTPDKPVVAYCRIGERSSHSWFVLKFLLGYDNVRNYDGSWTEWGNLVGAPVAKGPEPGKP</sequence>
<gene>
    <name evidence="4" type="ORF">HYZ11_09355</name>
</gene>
<dbReference type="InterPro" id="IPR001763">
    <property type="entry name" value="Rhodanese-like_dom"/>
</dbReference>
<dbReference type="InterPro" id="IPR001307">
    <property type="entry name" value="Thiosulphate_STrfase_CS"/>
</dbReference>
<feature type="domain" description="Rhodanese" evidence="3">
    <location>
        <begin position="23"/>
        <end position="130"/>
    </location>
</feature>
<dbReference type="Gene3D" id="3.40.250.10">
    <property type="entry name" value="Rhodanese-like domain"/>
    <property type="match status" value="2"/>
</dbReference>
<keyword evidence="1" id="KW-0677">Repeat</keyword>
<evidence type="ECO:0000256" key="1">
    <source>
        <dbReference type="ARBA" id="ARBA00022737"/>
    </source>
</evidence>
<dbReference type="EMBL" id="JACPUR010000019">
    <property type="protein sequence ID" value="MBI3127797.1"/>
    <property type="molecule type" value="Genomic_DNA"/>
</dbReference>
<dbReference type="InterPro" id="IPR051126">
    <property type="entry name" value="Thiosulfate_sulfurtransferase"/>
</dbReference>
<dbReference type="PROSITE" id="PS50206">
    <property type="entry name" value="RHODANESE_3"/>
    <property type="match status" value="2"/>
</dbReference>
<protein>
    <recommendedName>
        <fullName evidence="2">Sulfurtransferase</fullName>
    </recommendedName>
</protein>
<dbReference type="AlphaFoldDB" id="A0A932MNP4"/>
<dbReference type="GO" id="GO:0004792">
    <property type="term" value="F:thiosulfate-cyanide sulfurtransferase activity"/>
    <property type="evidence" value="ECO:0007669"/>
    <property type="project" value="InterPro"/>
</dbReference>
<evidence type="ECO:0000313" key="5">
    <source>
        <dbReference type="Proteomes" id="UP000782312"/>
    </source>
</evidence>
<name>A0A932MNP4_UNCTE</name>